<dbReference type="EMBL" id="GGEC01074280">
    <property type="protein sequence ID" value="MBX54764.1"/>
    <property type="molecule type" value="Transcribed_RNA"/>
</dbReference>
<accession>A0A2P2PJ38</accession>
<sequence>MNFRVTNSHIWRPSKKNSISLKG</sequence>
<dbReference type="AlphaFoldDB" id="A0A2P2PJ38"/>
<evidence type="ECO:0000313" key="1">
    <source>
        <dbReference type="EMBL" id="MBX54764.1"/>
    </source>
</evidence>
<proteinExistence type="predicted"/>
<protein>
    <submittedName>
        <fullName evidence="1">Uncharacterized protein</fullName>
    </submittedName>
</protein>
<name>A0A2P2PJ38_RHIMU</name>
<reference evidence="1" key="1">
    <citation type="submission" date="2018-02" db="EMBL/GenBank/DDBJ databases">
        <title>Rhizophora mucronata_Transcriptome.</title>
        <authorList>
            <person name="Meera S.P."/>
            <person name="Sreeshan A."/>
            <person name="Augustine A."/>
        </authorList>
    </citation>
    <scope>NUCLEOTIDE SEQUENCE</scope>
    <source>
        <tissue evidence="1">Leaf</tissue>
    </source>
</reference>
<organism evidence="1">
    <name type="scientific">Rhizophora mucronata</name>
    <name type="common">Asiatic mangrove</name>
    <dbReference type="NCBI Taxonomy" id="61149"/>
    <lineage>
        <taxon>Eukaryota</taxon>
        <taxon>Viridiplantae</taxon>
        <taxon>Streptophyta</taxon>
        <taxon>Embryophyta</taxon>
        <taxon>Tracheophyta</taxon>
        <taxon>Spermatophyta</taxon>
        <taxon>Magnoliopsida</taxon>
        <taxon>eudicotyledons</taxon>
        <taxon>Gunneridae</taxon>
        <taxon>Pentapetalae</taxon>
        <taxon>rosids</taxon>
        <taxon>fabids</taxon>
        <taxon>Malpighiales</taxon>
        <taxon>Rhizophoraceae</taxon>
        <taxon>Rhizophora</taxon>
    </lineage>
</organism>